<name>A0A4C1ZHL9_EUMVA</name>
<protein>
    <submittedName>
        <fullName evidence="1">Uncharacterized protein</fullName>
    </submittedName>
</protein>
<keyword evidence="2" id="KW-1185">Reference proteome</keyword>
<dbReference type="AlphaFoldDB" id="A0A4C1ZHL9"/>
<proteinExistence type="predicted"/>
<evidence type="ECO:0000313" key="1">
    <source>
        <dbReference type="EMBL" id="GBP86035.1"/>
    </source>
</evidence>
<evidence type="ECO:0000313" key="2">
    <source>
        <dbReference type="Proteomes" id="UP000299102"/>
    </source>
</evidence>
<accession>A0A4C1ZHL9</accession>
<comment type="caution">
    <text evidence="1">The sequence shown here is derived from an EMBL/GenBank/DDBJ whole genome shotgun (WGS) entry which is preliminary data.</text>
</comment>
<dbReference type="EMBL" id="BGZK01001774">
    <property type="protein sequence ID" value="GBP86035.1"/>
    <property type="molecule type" value="Genomic_DNA"/>
</dbReference>
<reference evidence="1 2" key="1">
    <citation type="journal article" date="2019" name="Commun. Biol.">
        <title>The bagworm genome reveals a unique fibroin gene that provides high tensile strength.</title>
        <authorList>
            <person name="Kono N."/>
            <person name="Nakamura H."/>
            <person name="Ohtoshi R."/>
            <person name="Tomita M."/>
            <person name="Numata K."/>
            <person name="Arakawa K."/>
        </authorList>
    </citation>
    <scope>NUCLEOTIDE SEQUENCE [LARGE SCALE GENOMIC DNA]</scope>
</reference>
<gene>
    <name evidence="1" type="ORF">EVAR_68512_1</name>
</gene>
<sequence>MKGLMDVSEAKETYKDPHHVEVVPARISLTYCCCCFVISAGKHVRSRHTTNEEMPKGTYLKIFAQREKVSRYEKPYHLTAFSGERTPGRRTRRSC</sequence>
<organism evidence="1 2">
    <name type="scientific">Eumeta variegata</name>
    <name type="common">Bagworm moth</name>
    <name type="synonym">Eumeta japonica</name>
    <dbReference type="NCBI Taxonomy" id="151549"/>
    <lineage>
        <taxon>Eukaryota</taxon>
        <taxon>Metazoa</taxon>
        <taxon>Ecdysozoa</taxon>
        <taxon>Arthropoda</taxon>
        <taxon>Hexapoda</taxon>
        <taxon>Insecta</taxon>
        <taxon>Pterygota</taxon>
        <taxon>Neoptera</taxon>
        <taxon>Endopterygota</taxon>
        <taxon>Lepidoptera</taxon>
        <taxon>Glossata</taxon>
        <taxon>Ditrysia</taxon>
        <taxon>Tineoidea</taxon>
        <taxon>Psychidae</taxon>
        <taxon>Oiketicinae</taxon>
        <taxon>Eumeta</taxon>
    </lineage>
</organism>
<dbReference type="Proteomes" id="UP000299102">
    <property type="component" value="Unassembled WGS sequence"/>
</dbReference>